<evidence type="ECO:0000313" key="2">
    <source>
        <dbReference type="EMBL" id="MFB2832935.1"/>
    </source>
</evidence>
<sequence length="202" mass="23010">MNATNQLAKYERLAETAHRMGAYKCARKWSLKAEKLEAVISALREVEMSNYQKLVNCFCEAGNSEEIAKKAASVILNAARSYQAFEEIKSKFNPKHHDFIKEIMADEQVKERELEKKADDLADAYEAKVNEQWESLDAYVSAPLNGSPKQIAWAQSIRGYAIERELAPAVANGEISFQEAVKTISNPDSKYWIENRKQWGMR</sequence>
<gene>
    <name evidence="2" type="ORF">ACE1CA_00220</name>
</gene>
<accession>A0ABV4WCX6</accession>
<name>A0ABV4WCX6_9CYAN</name>
<evidence type="ECO:0000256" key="1">
    <source>
        <dbReference type="SAM" id="Coils"/>
    </source>
</evidence>
<dbReference type="Proteomes" id="UP001576780">
    <property type="component" value="Unassembled WGS sequence"/>
</dbReference>
<dbReference type="RefSeq" id="WP_413275411.1">
    <property type="nucleotide sequence ID" value="NZ_JBHFNT010000004.1"/>
</dbReference>
<keyword evidence="1" id="KW-0175">Coiled coil</keyword>
<reference evidence="2 3" key="1">
    <citation type="submission" date="2024-09" db="EMBL/GenBank/DDBJ databases">
        <title>Floridaenema gen nov. (Aerosakkonemataceae, Aerosakkonematales ord. nov., Cyanobacteria) from benthic tropical and subtropical fresh waters, with the description of four new species.</title>
        <authorList>
            <person name="Moretto J.A."/>
            <person name="Berthold D.E."/>
            <person name="Lefler F.W."/>
            <person name="Huang I.-S."/>
            <person name="Laughinghouse H. IV."/>
        </authorList>
    </citation>
    <scope>NUCLEOTIDE SEQUENCE [LARGE SCALE GENOMIC DNA]</scope>
    <source>
        <strain evidence="2 3">BLCC-F167</strain>
    </source>
</reference>
<comment type="caution">
    <text evidence="2">The sequence shown here is derived from an EMBL/GenBank/DDBJ whole genome shotgun (WGS) entry which is preliminary data.</text>
</comment>
<feature type="coiled-coil region" evidence="1">
    <location>
        <begin position="104"/>
        <end position="131"/>
    </location>
</feature>
<evidence type="ECO:0000313" key="3">
    <source>
        <dbReference type="Proteomes" id="UP001576780"/>
    </source>
</evidence>
<dbReference type="EMBL" id="JBHFNT010000004">
    <property type="protein sequence ID" value="MFB2832935.1"/>
    <property type="molecule type" value="Genomic_DNA"/>
</dbReference>
<protein>
    <submittedName>
        <fullName evidence="2">Uncharacterized protein</fullName>
    </submittedName>
</protein>
<proteinExistence type="predicted"/>
<organism evidence="2 3">
    <name type="scientific">Floridaenema evergladense BLCC-F167</name>
    <dbReference type="NCBI Taxonomy" id="3153639"/>
    <lineage>
        <taxon>Bacteria</taxon>
        <taxon>Bacillati</taxon>
        <taxon>Cyanobacteriota</taxon>
        <taxon>Cyanophyceae</taxon>
        <taxon>Oscillatoriophycideae</taxon>
        <taxon>Aerosakkonematales</taxon>
        <taxon>Aerosakkonemataceae</taxon>
        <taxon>Floridanema</taxon>
        <taxon>Floridanema evergladense</taxon>
    </lineage>
</organism>
<keyword evidence="3" id="KW-1185">Reference proteome</keyword>